<keyword evidence="3 4" id="KW-0732">Signal</keyword>
<dbReference type="RefSeq" id="WP_090619034.1">
    <property type="nucleotide sequence ID" value="NZ_FOFJ01000002.1"/>
</dbReference>
<feature type="domain" description="Filamentous haemagglutinin FhaB/tRNA nuclease CdiA-like TPS" evidence="5">
    <location>
        <begin position="34"/>
        <end position="147"/>
    </location>
</feature>
<name>A0A1H9A2X8_9GAMM</name>
<evidence type="ECO:0000256" key="2">
    <source>
        <dbReference type="ARBA" id="ARBA00022525"/>
    </source>
</evidence>
<evidence type="ECO:0000256" key="1">
    <source>
        <dbReference type="ARBA" id="ARBA00004613"/>
    </source>
</evidence>
<dbReference type="Gene3D" id="2.160.20.10">
    <property type="entry name" value="Single-stranded right-handed beta-helix, Pectin lyase-like"/>
    <property type="match status" value="1"/>
</dbReference>
<dbReference type="Pfam" id="PF05860">
    <property type="entry name" value="TPS"/>
    <property type="match status" value="1"/>
</dbReference>
<dbReference type="PANTHER" id="PTHR12338">
    <property type="entry name" value="AUTOTRANSPORTER"/>
    <property type="match status" value="1"/>
</dbReference>
<evidence type="ECO:0000256" key="4">
    <source>
        <dbReference type="SAM" id="SignalP"/>
    </source>
</evidence>
<evidence type="ECO:0000259" key="5">
    <source>
        <dbReference type="SMART" id="SM00912"/>
    </source>
</evidence>
<accession>A0A1H9A2X8</accession>
<feature type="chain" id="PRO_5011772247" evidence="4">
    <location>
        <begin position="35"/>
        <end position="2163"/>
    </location>
</feature>
<dbReference type="SUPFAM" id="SSF51126">
    <property type="entry name" value="Pectin lyase-like"/>
    <property type="match status" value="1"/>
</dbReference>
<reference evidence="6 7" key="1">
    <citation type="submission" date="2016-10" db="EMBL/GenBank/DDBJ databases">
        <authorList>
            <person name="de Groot N.N."/>
        </authorList>
    </citation>
    <scope>NUCLEOTIDE SEQUENCE [LARGE SCALE GENOMIC DNA]</scope>
    <source>
        <strain evidence="6 7">DSM 378</strain>
    </source>
</reference>
<sequence>MNTPIGSFLQPFLQRAGCLSRLALACLAAPLAAAGELPTGFKPVSGSITQDLGTPGALNLQQNSERAIVNWNSFSIGQDNAVNISQPGRSSMLLNRVQGGLPSEIAGRLTANGRVFLVNPNGVVFGSGAQVSTGGLVASSLDIADDDFNAGRLKFSRADGNQAAVINRGALQAGPGGTVALLGAVVRNEGTIKADGGTAALVSARQLSLDFEGDGLTTFRIDADKPASQALVENAAGGVVQADGGRVAILADPASAAQLVVNQQGVLRARSLEQRAGEIVLGVGADDRAEVAGRLDASGGPGLQGGTVVIGGGGLYLNERAEVDAGGGAGGGRIEVRASRSAALAAGSRLNADARDNGKGGTLNLQGGDSLRAHGSLQARGAGQGAGGFVETSARALDLTGVQVGTAGAPGQPAGSWLIDPFNITVLPCCDTGESSDPVLDSPFDPVVADSIVFDSAISAALDAGSNVRIHTGPAAAGEIGGDIVIGDGVSILRQEATGGALELRFDANQSISGGFFSIASTAAPLNLVFNANANGFRPEAGFIRFVGNVEVASRLRTQGGSVHFIGQSDPDNGTASNAFGSGILIDGMEIDTRDATLGGSGAVVMRGRADVSFSSEDAPDAGVKLQNARIDAADGRVLVQGSVAGAGSFGLYGALVGQSEIATRGGAIEFDGTALPGGNGGLQVSGSSLLSQAGNIRLAGQGQASDFGLAIFQSTLSTSAGTVELDGTTAAGTVGAVVSASQIGSGSGDTLIRGRTGSGQFGLLLASSDVGADSGDLTLIGLAGQADAAPAARIGLAVAGGSLVAGQGDIDLRGRVAAASETDGSSSAGLLFGFGEIGSGEVRADAGNVSLAGEAAEGSSVAGLRFADSGASVFAGNELLIRAASADPAQPALDVAAASALGGAALVNLRPGGVAADGSLTDHFATPIQIGADPVEGGLSVSNFLIDQTLIDRLSATPRLALGSDGQAGSIVVVGSPSFAESTLGELTLQAEGSGGAIDLSAPLSLPGGGLALLADGPLTQQDGAPLTAARLVASSRSDSVQLAAANGVGALAGRAAGAFRFHNATGDLRLAELTFTAMSGEVGGERSQAGVQAGTTLVLNAEGGNLTQDSPASLAAASLLATSSSGVLLDNPDNETGSLAGVAGQSFSYRDATGIVLGSVDGVSGVRGDQVSLRAGSGDLSQNAGADILADSLLASSETGSVLLGNAANETGSLAGLAGQTFSYRDATSIVLGGLIDEVSGVRAAQVSLRAGNGDLSQSPGADIATNNLLASSETGSVLLANADNNTGLLAGRAARAFAFVNANDLRIGTVDGVSGIQASQVLLGGDGDLSQNPDANILSDNLLAAGSGSVRLDNPGNETGSLAGLAGQTFSYRDATGIVLGGFDGVSGVRAAQVSLRAGNGDLSQSPGADIATNNLLASSETGSVLLANATNETGSLAGVARQTFSYRDATGIVLDNIDDVSGVQATQVSLRAGKGDLSQNAGADIAAGSLLATSSSGVLLDNPDNETGSLAGLAGQTFSYRDATGIVLDNIDDVSGVQAAQVSLRAGKGDLSQNAGADIAAGSLLATSSSGVLLDNPGNETGSLVGLAGQTFSYRDATGIVLGGFDGVSGVRAAQVSLWAGRGDLSQSAGADIHSDSLLASSETGSVLLANATNETGLLAGQAGQTFSYRDATGIVLGSGVRAAQVSLRAGKGDLSQQFGADILADGLLASSETGSVWLANPRNALHALAGRAAGTFVFTNADDLRIGSVDEVGGIQASQVLLVGNGDLDQEPGADIVAGRLVAVGTGSVRLENPGNEMSLLVGLAGPTFSYRDATGIVLGVIDERSGVKASQVLLQVGKGDLSQIVGADILADSLLAISETGSVRLENPTNAPYVLAGRAAGAFVFVNADALRIGTVDGVSGVVAGSVLVRNLLGDLTLDAPVAATAGSAVLATGGRLQNPGGQGVTARSFWQIWADTWIGETRGGLAGSGPTPNLYGCAYGGACVSAAALASSAADNHFLYRQQPSARIVFNSYALPLGTLPGPLFGVDGLVLDDAGNGIEVSPQSDGLRGGPPGVHVLNGSFTSAEGYLLTSVPGTLTYYLSPEVVQRPDWVRRRPDTWLYDHNLASASMCPAPGITTPSRVEEGDELSREWSLVKSRPRLGSCVPGDKRNGCADF</sequence>
<dbReference type="PANTHER" id="PTHR12338:SF8">
    <property type="entry name" value="HEME_HEMOPEXIN-BINDING PROTEIN"/>
    <property type="match status" value="1"/>
</dbReference>
<dbReference type="NCBIfam" id="TIGR01901">
    <property type="entry name" value="adhes_NPXG"/>
    <property type="match status" value="1"/>
</dbReference>
<dbReference type="InterPro" id="IPR011050">
    <property type="entry name" value="Pectin_lyase_fold/virulence"/>
</dbReference>
<keyword evidence="2" id="KW-0964">Secreted</keyword>
<evidence type="ECO:0000313" key="6">
    <source>
        <dbReference type="EMBL" id="SEP70358.1"/>
    </source>
</evidence>
<feature type="signal peptide" evidence="4">
    <location>
        <begin position="1"/>
        <end position="34"/>
    </location>
</feature>
<comment type="subcellular location">
    <subcellularLocation>
        <location evidence="1">Secreted</location>
    </subcellularLocation>
</comment>
<dbReference type="InterPro" id="IPR008638">
    <property type="entry name" value="FhaB/CdiA-like_TPS"/>
</dbReference>
<gene>
    <name evidence="6" type="ORF">SAMN04244573_00324</name>
</gene>
<protein>
    <submittedName>
        <fullName evidence="6">Filamentous hemagglutinin family N-terminal domain-containing protein</fullName>
    </submittedName>
</protein>
<dbReference type="SMART" id="SM00912">
    <property type="entry name" value="Haemagg_act"/>
    <property type="match status" value="1"/>
</dbReference>
<dbReference type="InterPro" id="IPR012334">
    <property type="entry name" value="Pectin_lyas_fold"/>
</dbReference>
<dbReference type="GO" id="GO:0005576">
    <property type="term" value="C:extracellular region"/>
    <property type="evidence" value="ECO:0007669"/>
    <property type="project" value="UniProtKB-SubCell"/>
</dbReference>
<dbReference type="InterPro" id="IPR050909">
    <property type="entry name" value="Bact_Autotransporter_VF"/>
</dbReference>
<organism evidence="6 7">
    <name type="scientific">Azotobacter beijerinckii</name>
    <dbReference type="NCBI Taxonomy" id="170623"/>
    <lineage>
        <taxon>Bacteria</taxon>
        <taxon>Pseudomonadati</taxon>
        <taxon>Pseudomonadota</taxon>
        <taxon>Gammaproteobacteria</taxon>
        <taxon>Pseudomonadales</taxon>
        <taxon>Pseudomonadaceae</taxon>
        <taxon>Azotobacter</taxon>
    </lineage>
</organism>
<evidence type="ECO:0000313" key="7">
    <source>
        <dbReference type="Proteomes" id="UP000199267"/>
    </source>
</evidence>
<proteinExistence type="predicted"/>
<evidence type="ECO:0000256" key="3">
    <source>
        <dbReference type="ARBA" id="ARBA00022729"/>
    </source>
</evidence>
<dbReference type="EMBL" id="FOFJ01000002">
    <property type="protein sequence ID" value="SEP70358.1"/>
    <property type="molecule type" value="Genomic_DNA"/>
</dbReference>
<dbReference type="Proteomes" id="UP000199267">
    <property type="component" value="Unassembled WGS sequence"/>
</dbReference>